<dbReference type="AlphaFoldDB" id="A0A842J896"/>
<name>A0A842J896_9ACTN</name>
<keyword evidence="4" id="KW-1185">Reference proteome</keyword>
<comment type="caution">
    <text evidence="3">The sequence shown here is derived from an EMBL/GenBank/DDBJ whole genome shotgun (WGS) entry which is preliminary data.</text>
</comment>
<gene>
    <name evidence="3" type="ORF">H7313_02550</name>
</gene>
<dbReference type="InterPro" id="IPR041682">
    <property type="entry name" value="AAA_14"/>
</dbReference>
<evidence type="ECO:0000313" key="4">
    <source>
        <dbReference type="Proteomes" id="UP000587396"/>
    </source>
</evidence>
<evidence type="ECO:0000259" key="2">
    <source>
        <dbReference type="Pfam" id="PF13635"/>
    </source>
</evidence>
<dbReference type="PANTHER" id="PTHR33295:SF7">
    <property type="entry name" value="ATPASE"/>
    <property type="match status" value="1"/>
</dbReference>
<sequence length="436" mass="48906">MERLFMERLSGWKNKKDRKPFVLEGARQAGKTWLVKEFGKRYFEKTAYISLQNNERMERLFTGDMSPQRLVPALSLESGVAIEPGTTLIVLDEVQEVPRALTALKYFCEDAPDYAVIATGSSLGIALHPGTSFPVGKVEVGRLFPLCFREFLMARGEQGLADVVEEMNLDMMTAFHDRIMEELKYYLVVGGMPEVVKAFVEAYPQVDFDAVTSLQTQIVEEYRSDFSKHEASAPRGLTLRLNQVWDSIPSQLAKENKKFIYGMIKQGGRGRDFELAIQWLVDTSLVLKVPRVKTPSYPLKMYEDISAFKLYLCDVGLLRAISDIEPAIILDGDAVFGAAKGAFAEQFACQELLAAGRSPYYWAAENATSELDFVVQLNGRVVPLEVKAGRNLKAKSLKASMSRFDFSQAYRFSTLPPKQDGAVCDLPLYAIGTFER</sequence>
<keyword evidence="3" id="KW-0067">ATP-binding</keyword>
<feature type="domain" description="DUF4143" evidence="2">
    <location>
        <begin position="234"/>
        <end position="389"/>
    </location>
</feature>
<protein>
    <submittedName>
        <fullName evidence="3">ATP-binding protein</fullName>
    </submittedName>
</protein>
<proteinExistence type="predicted"/>
<dbReference type="EMBL" id="JACMSE010000001">
    <property type="protein sequence ID" value="MBC2888232.1"/>
    <property type="molecule type" value="Genomic_DNA"/>
</dbReference>
<dbReference type="Pfam" id="PF13173">
    <property type="entry name" value="AAA_14"/>
    <property type="match status" value="1"/>
</dbReference>
<reference evidence="3 4" key="1">
    <citation type="submission" date="2020-08" db="EMBL/GenBank/DDBJ databases">
        <authorList>
            <person name="Liu C."/>
            <person name="Sun Q."/>
        </authorList>
    </citation>
    <scope>NUCLEOTIDE SEQUENCE [LARGE SCALE GENOMIC DNA]</scope>
    <source>
        <strain evidence="3 4">N22</strain>
    </source>
</reference>
<dbReference type="Proteomes" id="UP000587396">
    <property type="component" value="Unassembled WGS sequence"/>
</dbReference>
<accession>A0A842J896</accession>
<dbReference type="InterPro" id="IPR025420">
    <property type="entry name" value="DUF4143"/>
</dbReference>
<organism evidence="3 4">
    <name type="scientific">Gordonibacter massiliensis</name>
    <name type="common">ex Traore et al. 2017</name>
    <dbReference type="NCBI Taxonomy" id="1841863"/>
    <lineage>
        <taxon>Bacteria</taxon>
        <taxon>Bacillati</taxon>
        <taxon>Actinomycetota</taxon>
        <taxon>Coriobacteriia</taxon>
        <taxon>Eggerthellales</taxon>
        <taxon>Eggerthellaceae</taxon>
        <taxon>Gordonibacter</taxon>
    </lineage>
</organism>
<keyword evidence="3" id="KW-0547">Nucleotide-binding</keyword>
<dbReference type="InterPro" id="IPR027417">
    <property type="entry name" value="P-loop_NTPase"/>
</dbReference>
<evidence type="ECO:0000259" key="1">
    <source>
        <dbReference type="Pfam" id="PF13173"/>
    </source>
</evidence>
<dbReference type="SUPFAM" id="SSF52540">
    <property type="entry name" value="P-loop containing nucleoside triphosphate hydrolases"/>
    <property type="match status" value="1"/>
</dbReference>
<dbReference type="GO" id="GO:0005524">
    <property type="term" value="F:ATP binding"/>
    <property type="evidence" value="ECO:0007669"/>
    <property type="project" value="UniProtKB-KW"/>
</dbReference>
<feature type="domain" description="AAA" evidence="1">
    <location>
        <begin position="18"/>
        <end position="152"/>
    </location>
</feature>
<dbReference type="PANTHER" id="PTHR33295">
    <property type="entry name" value="ATPASE"/>
    <property type="match status" value="1"/>
</dbReference>
<evidence type="ECO:0000313" key="3">
    <source>
        <dbReference type="EMBL" id="MBC2888232.1"/>
    </source>
</evidence>
<dbReference type="Pfam" id="PF13635">
    <property type="entry name" value="DUF4143"/>
    <property type="match status" value="1"/>
</dbReference>